<dbReference type="SUPFAM" id="SSF50978">
    <property type="entry name" value="WD40 repeat-like"/>
    <property type="match status" value="1"/>
</dbReference>
<evidence type="ECO:0000313" key="10">
    <source>
        <dbReference type="Proteomes" id="UP001642464"/>
    </source>
</evidence>
<keyword evidence="2" id="KW-0853">WD repeat</keyword>
<dbReference type="InterPro" id="IPR036322">
    <property type="entry name" value="WD40_repeat_dom_sf"/>
</dbReference>
<proteinExistence type="inferred from homology"/>
<evidence type="ECO:0000313" key="8">
    <source>
        <dbReference type="EMBL" id="CAK9021222.1"/>
    </source>
</evidence>
<comment type="pathway">
    <text evidence="1">Protein modification; peptidyl-diphthamide biosynthesis.</text>
</comment>
<dbReference type="PANTHER" id="PTHR46042">
    <property type="entry name" value="DIPHTHINE METHYLTRANSFERASE"/>
    <property type="match status" value="1"/>
</dbReference>
<comment type="similarity">
    <text evidence="5">Belongs to the DPH7 family.</text>
</comment>
<keyword evidence="3" id="KW-0677">Repeat</keyword>
<dbReference type="GO" id="GO:0032259">
    <property type="term" value="P:methylation"/>
    <property type="evidence" value="ECO:0007669"/>
    <property type="project" value="UniProtKB-KW"/>
</dbReference>
<dbReference type="Pfam" id="PF00400">
    <property type="entry name" value="WD40"/>
    <property type="match status" value="1"/>
</dbReference>
<keyword evidence="9" id="KW-0808">Transferase</keyword>
<dbReference type="EC" id="3.1.1.97" evidence="6"/>
<dbReference type="PANTHER" id="PTHR46042:SF1">
    <property type="entry name" value="DIPHTHINE METHYLTRANSFERASE"/>
    <property type="match status" value="1"/>
</dbReference>
<evidence type="ECO:0000256" key="5">
    <source>
        <dbReference type="ARBA" id="ARBA00038092"/>
    </source>
</evidence>
<dbReference type="Gene3D" id="2.130.10.10">
    <property type="entry name" value="YVTN repeat-like/Quinoprotein amine dehydrogenase"/>
    <property type="match status" value="1"/>
</dbReference>
<evidence type="ECO:0000313" key="9">
    <source>
        <dbReference type="EMBL" id="CAK9021293.1"/>
    </source>
</evidence>
<evidence type="ECO:0000256" key="6">
    <source>
        <dbReference type="ARBA" id="ARBA00039131"/>
    </source>
</evidence>
<evidence type="ECO:0000256" key="4">
    <source>
        <dbReference type="ARBA" id="ARBA00022801"/>
    </source>
</evidence>
<reference evidence="9 10" key="1">
    <citation type="submission" date="2024-02" db="EMBL/GenBank/DDBJ databases">
        <authorList>
            <person name="Chen Y."/>
            <person name="Shah S."/>
            <person name="Dougan E. K."/>
            <person name="Thang M."/>
            <person name="Chan C."/>
        </authorList>
    </citation>
    <scope>NUCLEOTIDE SEQUENCE [LARGE SCALE GENOMIC DNA]</scope>
</reference>
<dbReference type="InterPro" id="IPR001680">
    <property type="entry name" value="WD40_rpt"/>
</dbReference>
<sequence>MELEDLKTERVEACELHPDVVEWCPASGLEDWLAWGMYEHNAETDERCGALVIASVESENGITSLNKNQNIPCPGVYDIAWLQSTAALACACADGALRLCPRGSSAMEMYKLSDGILTHLCWGAGEAGGLVVVGQDGVVHYLLAASEIQEVASRKQHELEAWCVEVSSMDKNLILTGADDGLLLAWDLRSPDVGAPFRNRHEAGVTSLASNPQNAFQVLSGSYDERLRLFDLRHMKEPLMRSDRLGDGAYQLSWHPSCPGTVAVAAMRCGFPIFRVEDSMHMLGGYCQGAEEGSHGSLGYGISWQFGQGGRVASASFYDNSIHIWRAVQSAESAEFVEKSE</sequence>
<comment type="caution">
    <text evidence="9">The sequence shown here is derived from an EMBL/GenBank/DDBJ whole genome shotgun (WGS) entry which is preliminary data.</text>
</comment>
<keyword evidence="4" id="KW-0378">Hydrolase</keyword>
<dbReference type="EMBL" id="CAXAMM010009735">
    <property type="protein sequence ID" value="CAK9021222.1"/>
    <property type="molecule type" value="Genomic_DNA"/>
</dbReference>
<evidence type="ECO:0000256" key="7">
    <source>
        <dbReference type="ARBA" id="ARBA00047551"/>
    </source>
</evidence>
<name>A0ABP0K3Q7_9DINO</name>
<evidence type="ECO:0000256" key="2">
    <source>
        <dbReference type="ARBA" id="ARBA00022574"/>
    </source>
</evidence>
<dbReference type="Proteomes" id="UP001642464">
    <property type="component" value="Unassembled WGS sequence"/>
</dbReference>
<dbReference type="SMART" id="SM00320">
    <property type="entry name" value="WD40"/>
    <property type="match status" value="4"/>
</dbReference>
<keyword evidence="10" id="KW-1185">Reference proteome</keyword>
<dbReference type="GO" id="GO:0008168">
    <property type="term" value="F:methyltransferase activity"/>
    <property type="evidence" value="ECO:0007669"/>
    <property type="project" value="UniProtKB-KW"/>
</dbReference>
<comment type="catalytic activity">
    <reaction evidence="7">
        <text>diphthine methyl ester-[translation elongation factor 2] + H2O = diphthine-[translation elongation factor 2] + methanol + H(+)</text>
        <dbReference type="Rhea" id="RHEA:42656"/>
        <dbReference type="Rhea" id="RHEA-COMP:10172"/>
        <dbReference type="Rhea" id="RHEA-COMP:10173"/>
        <dbReference type="ChEBI" id="CHEBI:15377"/>
        <dbReference type="ChEBI" id="CHEBI:15378"/>
        <dbReference type="ChEBI" id="CHEBI:17790"/>
        <dbReference type="ChEBI" id="CHEBI:79005"/>
        <dbReference type="ChEBI" id="CHEBI:82696"/>
        <dbReference type="EC" id="3.1.1.97"/>
    </reaction>
</comment>
<dbReference type="EMBL" id="CAXAMM010009768">
    <property type="protein sequence ID" value="CAK9021293.1"/>
    <property type="molecule type" value="Genomic_DNA"/>
</dbReference>
<accession>A0ABP0K3Q7</accession>
<evidence type="ECO:0000256" key="1">
    <source>
        <dbReference type="ARBA" id="ARBA00005156"/>
    </source>
</evidence>
<evidence type="ECO:0000256" key="3">
    <source>
        <dbReference type="ARBA" id="ARBA00022737"/>
    </source>
</evidence>
<protein>
    <recommendedName>
        <fullName evidence="6">methylated diphthine methylhydrolase</fullName>
        <ecNumber evidence="6">3.1.1.97</ecNumber>
    </recommendedName>
</protein>
<gene>
    <name evidence="8" type="ORF">SCF082_LOCUS15246</name>
    <name evidence="9" type="ORF">SCF082_LOCUS15279</name>
</gene>
<dbReference type="InterPro" id="IPR015943">
    <property type="entry name" value="WD40/YVTN_repeat-like_dom_sf"/>
</dbReference>
<keyword evidence="9" id="KW-0489">Methyltransferase</keyword>
<dbReference type="InterPro" id="IPR052415">
    <property type="entry name" value="Diphthine_MTase"/>
</dbReference>
<organism evidence="9 10">
    <name type="scientific">Durusdinium trenchii</name>
    <dbReference type="NCBI Taxonomy" id="1381693"/>
    <lineage>
        <taxon>Eukaryota</taxon>
        <taxon>Sar</taxon>
        <taxon>Alveolata</taxon>
        <taxon>Dinophyceae</taxon>
        <taxon>Suessiales</taxon>
        <taxon>Symbiodiniaceae</taxon>
        <taxon>Durusdinium</taxon>
    </lineage>
</organism>